<dbReference type="BioCyc" id="LINT1001599:G11K9-3652-MONOMER"/>
<evidence type="ECO:0000313" key="2">
    <source>
        <dbReference type="Proteomes" id="UP000011776"/>
    </source>
</evidence>
<sequence>MCVFNPSHSKILFNLWGWLWQSDHRSDTLSWGCLVNYFERSLESETEFHKMWELL</sequence>
<gene>
    <name evidence="1" type="ORF">LEP1GSC151_4793</name>
</gene>
<dbReference type="AlphaFoldDB" id="M3GWY1"/>
<reference evidence="1 2" key="1">
    <citation type="submission" date="2013-02" db="EMBL/GenBank/DDBJ databases">
        <authorList>
            <person name="Harkins D.M."/>
            <person name="Durkin A.S."/>
            <person name="Brinkac L.M."/>
            <person name="Haft D.H."/>
            <person name="Selengut J.D."/>
            <person name="Sanka R."/>
            <person name="DePew J."/>
            <person name="Purushe J."/>
            <person name="Tulsiani S.M."/>
            <person name="Graham G.C."/>
            <person name="Burns M.-A."/>
            <person name="Dohnt M.F."/>
            <person name="Smythe L.D."/>
            <person name="McKay D.B."/>
            <person name="Craig S.B."/>
            <person name="Vinetz J.M."/>
            <person name="Sutton G.G."/>
            <person name="Nierman W.C."/>
            <person name="Fouts D.E."/>
        </authorList>
    </citation>
    <scope>NUCLEOTIDE SEQUENCE [LARGE SCALE GENOMIC DNA]</scope>
    <source>
        <strain evidence="1 2">LT2186</strain>
    </source>
</reference>
<dbReference type="Proteomes" id="UP000011776">
    <property type="component" value="Unassembled WGS sequence"/>
</dbReference>
<organism evidence="1 2">
    <name type="scientific">Leptospira interrogans serovar Grippotyphosa str. LT2186</name>
    <dbReference type="NCBI Taxonomy" id="1001599"/>
    <lineage>
        <taxon>Bacteria</taxon>
        <taxon>Pseudomonadati</taxon>
        <taxon>Spirochaetota</taxon>
        <taxon>Spirochaetia</taxon>
        <taxon>Leptospirales</taxon>
        <taxon>Leptospiraceae</taxon>
        <taxon>Leptospira</taxon>
    </lineage>
</organism>
<accession>M3GWY1</accession>
<evidence type="ECO:0000313" key="1">
    <source>
        <dbReference type="EMBL" id="EMG11203.1"/>
    </source>
</evidence>
<protein>
    <submittedName>
        <fullName evidence="1">Uncharacterized protein</fullName>
    </submittedName>
</protein>
<proteinExistence type="predicted"/>
<comment type="caution">
    <text evidence="1">The sequence shown here is derived from an EMBL/GenBank/DDBJ whole genome shotgun (WGS) entry which is preliminary data.</text>
</comment>
<dbReference type="EMBL" id="AFME02000183">
    <property type="protein sequence ID" value="EMG11203.1"/>
    <property type="molecule type" value="Genomic_DNA"/>
</dbReference>
<name>M3GWY1_LEPIR</name>